<protein>
    <recommendedName>
        <fullName evidence="3">Response regulatory domain-containing protein</fullName>
    </recommendedName>
</protein>
<dbReference type="PANTHER" id="PTHR44591">
    <property type="entry name" value="STRESS RESPONSE REGULATOR PROTEIN 1"/>
    <property type="match status" value="1"/>
</dbReference>
<dbReference type="Gene3D" id="3.40.50.2300">
    <property type="match status" value="1"/>
</dbReference>
<dbReference type="SUPFAM" id="SSF46955">
    <property type="entry name" value="Putative DNA-binding domain"/>
    <property type="match status" value="1"/>
</dbReference>
<dbReference type="PANTHER" id="PTHR44591:SF23">
    <property type="entry name" value="CHEY SUBFAMILY"/>
    <property type="match status" value="1"/>
</dbReference>
<dbReference type="Proteomes" id="UP001500547">
    <property type="component" value="Unassembled WGS sequence"/>
</dbReference>
<accession>A0ABP9QWC2</accession>
<dbReference type="InterPro" id="IPR009061">
    <property type="entry name" value="DNA-bd_dom_put_sf"/>
</dbReference>
<evidence type="ECO:0000313" key="4">
    <source>
        <dbReference type="EMBL" id="GAA5168545.1"/>
    </source>
</evidence>
<dbReference type="SMART" id="SM00448">
    <property type="entry name" value="REC"/>
    <property type="match status" value="1"/>
</dbReference>
<dbReference type="EMBL" id="BAABLD010000010">
    <property type="protein sequence ID" value="GAA5168545.1"/>
    <property type="molecule type" value="Genomic_DNA"/>
</dbReference>
<dbReference type="InterPro" id="IPR001789">
    <property type="entry name" value="Sig_transdc_resp-reg_receiver"/>
</dbReference>
<organism evidence="4 5">
    <name type="scientific">Viridibacterium curvum</name>
    <dbReference type="NCBI Taxonomy" id="1101404"/>
    <lineage>
        <taxon>Bacteria</taxon>
        <taxon>Pseudomonadati</taxon>
        <taxon>Pseudomonadota</taxon>
        <taxon>Betaproteobacteria</taxon>
        <taxon>Rhodocyclales</taxon>
        <taxon>Rhodocyclaceae</taxon>
        <taxon>Viridibacterium</taxon>
    </lineage>
</organism>
<keyword evidence="5" id="KW-1185">Reference proteome</keyword>
<feature type="modified residue" description="4-aspartylphosphate" evidence="2">
    <location>
        <position position="129"/>
    </location>
</feature>
<dbReference type="NCBIfam" id="TIGR01764">
    <property type="entry name" value="excise"/>
    <property type="match status" value="1"/>
</dbReference>
<evidence type="ECO:0000313" key="5">
    <source>
        <dbReference type="Proteomes" id="UP001500547"/>
    </source>
</evidence>
<sequence length="207" mass="22705">MNDVSQGGSKAADREYCSTSEAAQMLSVSLGTVQQMVENGLLDAWKTAGGHRRIRITSVEAFLRKRQSGGSTATSNLRILVAEDDVVMQTLYQRTLATWELPIDVKIVASGFEGLLEIGREMPDLLISDLVMPGLDGFAMIRKLRSEPKLAQMDIIAVTGLSPEDIDKEGGLPDDVIIYNKPIPFRELKGYIQAKLVQTQRRGAVRG</sequence>
<evidence type="ECO:0000256" key="1">
    <source>
        <dbReference type="ARBA" id="ARBA00022553"/>
    </source>
</evidence>
<name>A0ABP9QWC2_9RHOO</name>
<dbReference type="Gene3D" id="1.10.1660.10">
    <property type="match status" value="1"/>
</dbReference>
<dbReference type="Pfam" id="PF12728">
    <property type="entry name" value="HTH_17"/>
    <property type="match status" value="1"/>
</dbReference>
<comment type="caution">
    <text evidence="4">The sequence shown here is derived from an EMBL/GenBank/DDBJ whole genome shotgun (WGS) entry which is preliminary data.</text>
</comment>
<dbReference type="SUPFAM" id="SSF52172">
    <property type="entry name" value="CheY-like"/>
    <property type="match status" value="1"/>
</dbReference>
<dbReference type="InterPro" id="IPR041657">
    <property type="entry name" value="HTH_17"/>
</dbReference>
<evidence type="ECO:0000256" key="2">
    <source>
        <dbReference type="PROSITE-ProRule" id="PRU00169"/>
    </source>
</evidence>
<reference evidence="5" key="1">
    <citation type="journal article" date="2019" name="Int. J. Syst. Evol. Microbiol.">
        <title>The Global Catalogue of Microorganisms (GCM) 10K type strain sequencing project: providing services to taxonomists for standard genome sequencing and annotation.</title>
        <authorList>
            <consortium name="The Broad Institute Genomics Platform"/>
            <consortium name="The Broad Institute Genome Sequencing Center for Infectious Disease"/>
            <person name="Wu L."/>
            <person name="Ma J."/>
        </authorList>
    </citation>
    <scope>NUCLEOTIDE SEQUENCE [LARGE SCALE GENOMIC DNA]</scope>
    <source>
        <strain evidence="5">JCM 18715</strain>
    </source>
</reference>
<proteinExistence type="predicted"/>
<keyword evidence="1 2" id="KW-0597">Phosphoprotein</keyword>
<gene>
    <name evidence="4" type="ORF">GCM10025770_28660</name>
</gene>
<dbReference type="RefSeq" id="WP_345533780.1">
    <property type="nucleotide sequence ID" value="NZ_BAABLD010000010.1"/>
</dbReference>
<feature type="domain" description="Response regulatory" evidence="3">
    <location>
        <begin position="78"/>
        <end position="196"/>
    </location>
</feature>
<dbReference type="InterPro" id="IPR011006">
    <property type="entry name" value="CheY-like_superfamily"/>
</dbReference>
<evidence type="ECO:0000259" key="3">
    <source>
        <dbReference type="PROSITE" id="PS50110"/>
    </source>
</evidence>
<dbReference type="Pfam" id="PF00072">
    <property type="entry name" value="Response_reg"/>
    <property type="match status" value="1"/>
</dbReference>
<dbReference type="InterPro" id="IPR050595">
    <property type="entry name" value="Bact_response_regulator"/>
</dbReference>
<dbReference type="InterPro" id="IPR010093">
    <property type="entry name" value="SinI_DNA-bd"/>
</dbReference>
<dbReference type="PROSITE" id="PS50110">
    <property type="entry name" value="RESPONSE_REGULATORY"/>
    <property type="match status" value="1"/>
</dbReference>